<evidence type="ECO:0000313" key="2">
    <source>
        <dbReference type="Proteomes" id="UP001597094"/>
    </source>
</evidence>
<gene>
    <name evidence="1" type="ORF">ACFQ2O_08730</name>
</gene>
<reference evidence="2" key="1">
    <citation type="journal article" date="2019" name="Int. J. Syst. Evol. Microbiol.">
        <title>The Global Catalogue of Microorganisms (GCM) 10K type strain sequencing project: providing services to taxonomists for standard genome sequencing and annotation.</title>
        <authorList>
            <consortium name="The Broad Institute Genomics Platform"/>
            <consortium name="The Broad Institute Genome Sequencing Center for Infectious Disease"/>
            <person name="Wu L."/>
            <person name="Ma J."/>
        </authorList>
    </citation>
    <scope>NUCLEOTIDE SEQUENCE [LARGE SCALE GENOMIC DNA]</scope>
    <source>
        <strain evidence="2">JCM 31319</strain>
    </source>
</reference>
<accession>A0ABW3SQB8</accession>
<protein>
    <recommendedName>
        <fullName evidence="3">STAS/SEC14 domain-containing protein</fullName>
    </recommendedName>
</protein>
<evidence type="ECO:0000313" key="1">
    <source>
        <dbReference type="EMBL" id="MFD1186286.1"/>
    </source>
</evidence>
<evidence type="ECO:0008006" key="3">
    <source>
        <dbReference type="Google" id="ProtNLM"/>
    </source>
</evidence>
<dbReference type="EMBL" id="JBHTLD010000061">
    <property type="protein sequence ID" value="MFD1186286.1"/>
    <property type="molecule type" value="Genomic_DNA"/>
</dbReference>
<organism evidence="1 2">
    <name type="scientific">Pontibacter rugosus</name>
    <dbReference type="NCBI Taxonomy" id="1745966"/>
    <lineage>
        <taxon>Bacteria</taxon>
        <taxon>Pseudomonadati</taxon>
        <taxon>Bacteroidota</taxon>
        <taxon>Cytophagia</taxon>
        <taxon>Cytophagales</taxon>
        <taxon>Hymenobacteraceae</taxon>
        <taxon>Pontibacter</taxon>
    </lineage>
</organism>
<sequence>MVLFEASYLHLAYYAAHDVLISQWYGRCTSSEYRDALERFMHYVVSMNIQYAISDRRLLPPLSDEDAQWTTEVFLEGFRKLPLKRFAIIKSFSSSAGKQLHNSICNKYRPLSFEAKSFNDLTSAYDWLTTPEHV</sequence>
<dbReference type="Proteomes" id="UP001597094">
    <property type="component" value="Unassembled WGS sequence"/>
</dbReference>
<comment type="caution">
    <text evidence="1">The sequence shown here is derived from an EMBL/GenBank/DDBJ whole genome shotgun (WGS) entry which is preliminary data.</text>
</comment>
<keyword evidence="2" id="KW-1185">Reference proteome</keyword>
<proteinExistence type="predicted"/>
<name>A0ABW3SQB8_9BACT</name>
<dbReference type="RefSeq" id="WP_377525820.1">
    <property type="nucleotide sequence ID" value="NZ_JBHTLD010000061.1"/>
</dbReference>